<sequence>MVPEECTKCIRMIYSEATSHVQAVAGHSKMFCIHVEFIKVRCSSLALHSVKHSNRKPQKTSYIHPSADDVVLMAEAKKELEKRCGGGRTN</sequence>
<reference evidence="1 2" key="1">
    <citation type="submission" date="2018-11" db="EMBL/GenBank/DDBJ databases">
        <authorList>
            <consortium name="Pathogen Informatics"/>
        </authorList>
    </citation>
    <scope>NUCLEOTIDE SEQUENCE [LARGE SCALE GENOMIC DNA]</scope>
</reference>
<dbReference type="OrthoDB" id="5865536at2759"/>
<proteinExistence type="predicted"/>
<protein>
    <submittedName>
        <fullName evidence="1">Uncharacterized protein</fullName>
    </submittedName>
</protein>
<gene>
    <name evidence="1" type="ORF">SVUK_LOCUS2632</name>
</gene>
<organism evidence="1 2">
    <name type="scientific">Strongylus vulgaris</name>
    <name type="common">Blood worm</name>
    <dbReference type="NCBI Taxonomy" id="40348"/>
    <lineage>
        <taxon>Eukaryota</taxon>
        <taxon>Metazoa</taxon>
        <taxon>Ecdysozoa</taxon>
        <taxon>Nematoda</taxon>
        <taxon>Chromadorea</taxon>
        <taxon>Rhabditida</taxon>
        <taxon>Rhabditina</taxon>
        <taxon>Rhabditomorpha</taxon>
        <taxon>Strongyloidea</taxon>
        <taxon>Strongylidae</taxon>
        <taxon>Strongylus</taxon>
    </lineage>
</organism>
<keyword evidence="2" id="KW-1185">Reference proteome</keyword>
<accession>A0A3P7IPW2</accession>
<dbReference type="Proteomes" id="UP000270094">
    <property type="component" value="Unassembled WGS sequence"/>
</dbReference>
<evidence type="ECO:0000313" key="2">
    <source>
        <dbReference type="Proteomes" id="UP000270094"/>
    </source>
</evidence>
<name>A0A3P7IPW2_STRVU</name>
<dbReference type="AlphaFoldDB" id="A0A3P7IPW2"/>
<evidence type="ECO:0000313" key="1">
    <source>
        <dbReference type="EMBL" id="VDM67634.1"/>
    </source>
</evidence>
<dbReference type="EMBL" id="UYYB01006067">
    <property type="protein sequence ID" value="VDM67634.1"/>
    <property type="molecule type" value="Genomic_DNA"/>
</dbReference>